<dbReference type="PROSITE" id="PS50045">
    <property type="entry name" value="SIGMA54_INTERACT_4"/>
    <property type="match status" value="1"/>
</dbReference>
<dbReference type="SUPFAM" id="SSF49879">
    <property type="entry name" value="SMAD/FHA domain"/>
    <property type="match status" value="1"/>
</dbReference>
<keyword evidence="1" id="KW-0547">Nucleotide-binding</keyword>
<reference evidence="6" key="1">
    <citation type="submission" date="2022-11" db="EMBL/GenBank/DDBJ databases">
        <title>Minimal conservation of predation-associated metabolite biosynthetic gene clusters underscores biosynthetic potential of Myxococcota including descriptions for ten novel species: Archangium lansinium sp. nov., Myxococcus landrumus sp. nov., Nannocystis bai.</title>
        <authorList>
            <person name="Ahearne A."/>
            <person name="Stevens C."/>
            <person name="Dowd S."/>
        </authorList>
    </citation>
    <scope>NUCLEOTIDE SEQUENCE</scope>
    <source>
        <strain evidence="6">Fl3</strain>
    </source>
</reference>
<evidence type="ECO:0000313" key="7">
    <source>
        <dbReference type="Proteomes" id="UP001164459"/>
    </source>
</evidence>
<evidence type="ECO:0000256" key="3">
    <source>
        <dbReference type="SAM" id="MobiDB-lite"/>
    </source>
</evidence>
<dbReference type="CDD" id="cd00060">
    <property type="entry name" value="FHA"/>
    <property type="match status" value="1"/>
</dbReference>
<evidence type="ECO:0000313" key="6">
    <source>
        <dbReference type="EMBL" id="WAS91770.1"/>
    </source>
</evidence>
<dbReference type="PROSITE" id="PS50006">
    <property type="entry name" value="FHA_DOMAIN"/>
    <property type="match status" value="1"/>
</dbReference>
<dbReference type="SMART" id="SM00382">
    <property type="entry name" value="AAA"/>
    <property type="match status" value="1"/>
</dbReference>
<dbReference type="InterPro" id="IPR002078">
    <property type="entry name" value="Sigma_54_int"/>
</dbReference>
<feature type="domain" description="FHA" evidence="4">
    <location>
        <begin position="38"/>
        <end position="95"/>
    </location>
</feature>
<keyword evidence="7" id="KW-1185">Reference proteome</keyword>
<dbReference type="Pfam" id="PF00498">
    <property type="entry name" value="FHA"/>
    <property type="match status" value="1"/>
</dbReference>
<evidence type="ECO:0000259" key="5">
    <source>
        <dbReference type="PROSITE" id="PS50045"/>
    </source>
</evidence>
<sequence length="497" mass="54621">MNRRSEETVSLEHSAPRRAAPRVARLTIVFPPGLKASFALGEQETVLGRGDGGLAVVHQTVSRRHAAIRWDDVAGRHAVRDLDSRNGTWLAGQRLQGPPRYMDDGAVLRIGDVLAVYERQDGAVVDPPQVSRSELAGEALSMQVLRAAVARAAVDPSPALVLGETGVGKERVAGELHRLSGRRGPLLSINCSALAAHLVESQLFGHVRGAFTGATGEHAGLFRAASGGTLFLDEFGELPLDLQPKLLRAVELGEVLAVGSTQRHQVDVRLIAATNRSLLEEVEAGRFRRDLYARFALWELRVPTLAARRVDLLDWIDRLHRTWSEQRGRGQPARLEFKVGAAEQLLLAPWRDNLRGLQRCVHELAGRAEDGPIAATDLPAWLRASTVPEDRSRPGAAAPDRAVLEDRSKGRPVSTDPGHVPEDRPGSSEPTPPGAPPESYRLQRVPRPRPTREELQAALEAHGWSIRATARHFDRERKQISRWIEMYNLTVLTPDED</sequence>
<gene>
    <name evidence="6" type="ORF">O0S08_36775</name>
</gene>
<evidence type="ECO:0000256" key="2">
    <source>
        <dbReference type="ARBA" id="ARBA00022840"/>
    </source>
</evidence>
<name>A0ABY7GXR8_9BACT</name>
<dbReference type="Gene3D" id="3.40.50.300">
    <property type="entry name" value="P-loop containing nucleotide triphosphate hydrolases"/>
    <property type="match status" value="1"/>
</dbReference>
<feature type="region of interest" description="Disordered" evidence="3">
    <location>
        <begin position="385"/>
        <end position="449"/>
    </location>
</feature>
<dbReference type="InterPro" id="IPR000253">
    <property type="entry name" value="FHA_dom"/>
</dbReference>
<dbReference type="Proteomes" id="UP001164459">
    <property type="component" value="Chromosome"/>
</dbReference>
<accession>A0ABY7GXR8</accession>
<evidence type="ECO:0000259" key="4">
    <source>
        <dbReference type="PROSITE" id="PS50006"/>
    </source>
</evidence>
<dbReference type="Gene3D" id="2.60.200.20">
    <property type="match status" value="1"/>
</dbReference>
<dbReference type="CDD" id="cd00009">
    <property type="entry name" value="AAA"/>
    <property type="match status" value="1"/>
</dbReference>
<feature type="domain" description="Sigma-54 factor interaction" evidence="5">
    <location>
        <begin position="135"/>
        <end position="366"/>
    </location>
</feature>
<organism evidence="6 7">
    <name type="scientific">Nannocystis punicea</name>
    <dbReference type="NCBI Taxonomy" id="2995304"/>
    <lineage>
        <taxon>Bacteria</taxon>
        <taxon>Pseudomonadati</taxon>
        <taxon>Myxococcota</taxon>
        <taxon>Polyangia</taxon>
        <taxon>Nannocystales</taxon>
        <taxon>Nannocystaceae</taxon>
        <taxon>Nannocystis</taxon>
    </lineage>
</organism>
<keyword evidence="2" id="KW-0067">ATP-binding</keyword>
<dbReference type="RefSeq" id="WP_269034132.1">
    <property type="nucleotide sequence ID" value="NZ_CP114040.1"/>
</dbReference>
<dbReference type="EMBL" id="CP114040">
    <property type="protein sequence ID" value="WAS91770.1"/>
    <property type="molecule type" value="Genomic_DNA"/>
</dbReference>
<dbReference type="SMART" id="SM00240">
    <property type="entry name" value="FHA"/>
    <property type="match status" value="1"/>
</dbReference>
<proteinExistence type="predicted"/>
<dbReference type="SUPFAM" id="SSF52540">
    <property type="entry name" value="P-loop containing nucleoside triphosphate hydrolases"/>
    <property type="match status" value="1"/>
</dbReference>
<dbReference type="InterPro" id="IPR003593">
    <property type="entry name" value="AAA+_ATPase"/>
</dbReference>
<dbReference type="Pfam" id="PF00158">
    <property type="entry name" value="Sigma54_activat"/>
    <property type="match status" value="1"/>
</dbReference>
<evidence type="ECO:0000256" key="1">
    <source>
        <dbReference type="ARBA" id="ARBA00022741"/>
    </source>
</evidence>
<protein>
    <submittedName>
        <fullName evidence="6">Sigma 54-interacting transcriptional regulator</fullName>
    </submittedName>
</protein>
<dbReference type="InterPro" id="IPR008984">
    <property type="entry name" value="SMAD_FHA_dom_sf"/>
</dbReference>
<dbReference type="Gene3D" id="1.10.8.60">
    <property type="match status" value="1"/>
</dbReference>
<dbReference type="InterPro" id="IPR027417">
    <property type="entry name" value="P-loop_NTPase"/>
</dbReference>
<dbReference type="PANTHER" id="PTHR32071">
    <property type="entry name" value="TRANSCRIPTIONAL REGULATORY PROTEIN"/>
    <property type="match status" value="1"/>
</dbReference>